<evidence type="ECO:0000313" key="1">
    <source>
        <dbReference type="EMBL" id="AIJ48573.1"/>
    </source>
</evidence>
<organism evidence="1 2">
    <name type="scientific">Comamonas testosteroni TK102</name>
    <dbReference type="NCBI Taxonomy" id="1392005"/>
    <lineage>
        <taxon>Bacteria</taxon>
        <taxon>Pseudomonadati</taxon>
        <taxon>Pseudomonadota</taxon>
        <taxon>Betaproteobacteria</taxon>
        <taxon>Burkholderiales</taxon>
        <taxon>Comamonadaceae</taxon>
        <taxon>Comamonas</taxon>
    </lineage>
</organism>
<proteinExistence type="predicted"/>
<dbReference type="HOGENOM" id="CLU_346382_0_0_4"/>
<name>A0A076PS88_COMTE</name>
<dbReference type="EMBL" id="CP006704">
    <property type="protein sequence ID" value="AIJ48573.1"/>
    <property type="molecule type" value="Genomic_DNA"/>
</dbReference>
<sequence>MSELTLTEILDCQLNGGLLPSIGSLADDALLKKDYKEAVRLYIEESGTSPDARAKHGFSAAMVGDDASAEKLLTIDNVGTHPMGMAILAWVLAGPKGKHIDTFFSTKEDTERKQRRETVLSLLNRALAVELPPPTVFLAACDVHCNYGAEVDALVVRARSLYPSWAWAQGLYAAKQRTVDCFPPAILDDLMRVLPSAVHAEVFREAFIYAMKLERWGDAERAVGVLEALVRKDRLSKWAVVTLDEMRTMIALHRARAGDAEAYEDALNIISPYAGITSGGGDAPDPLNAPRFLLDIALETYNEVNARDAVRAVLEHVWGAKDIPGRGLSNWSPALGSSSLIGWLHIYHFGFRFVESWQRVLPMLDEQLAARWSLLVAADAVLAEQATEEELCVVREADLMDAPLWAWRAAFHAFCAEPVDFLRAGEVLAQVSESYETLGGTDDELVSNFYVDDYGSEPIEEMFKGALSWLLRTPAATGRNLLRYWAQSSIENGGASVIEQIAQLSLSRQESEDARKALEVAQQALASDEPEEEIVLTPQADLESWLNSYPDPEHTRVQPEELTLLEAAALIALFRASPLNHSKWSLAALRDSTRKFEPTHKFIEVMFGLMGKGVIAVHSATPKGTMWVQDDQLIAYLDRVIWRVSPRTLALHGRIRELALRDWPESWRSHAAILARDLGVEEMVTYQEHLLTERDLPIPDRDAVREIFRVQLEQLAIAQCYYLTHKSMRETLDYQARYRPGQKQLQARILNLLRGNGERAVEKGWATRYGRVRDLPASLLHEALHDVLTRWGDRAFEEPVLSLVLDESEDTPDAS</sequence>
<accession>A0A076PS88</accession>
<evidence type="ECO:0000313" key="2">
    <source>
        <dbReference type="Proteomes" id="UP000028782"/>
    </source>
</evidence>
<dbReference type="KEGG" id="ctes:O987_22440"/>
<reference evidence="1 2" key="1">
    <citation type="journal article" date="2014" name="Genome Announc.">
        <title>Complete Genome Sequence of Polychlorinated Biphenyl Degrader Comamonas testosteroni TK102 (NBRC 109938).</title>
        <authorList>
            <person name="Fukuda K."/>
            <person name="Hosoyama A."/>
            <person name="Tsuchikane K."/>
            <person name="Ohji S."/>
            <person name="Yamazoe A."/>
            <person name="Fujita N."/>
            <person name="Shintani M."/>
            <person name="Kimbara K."/>
        </authorList>
    </citation>
    <scope>NUCLEOTIDE SEQUENCE [LARGE SCALE GENOMIC DNA]</scope>
    <source>
        <strain evidence="1">TK102</strain>
    </source>
</reference>
<dbReference type="RefSeq" id="WP_043374673.1">
    <property type="nucleotide sequence ID" value="NZ_CP006704.1"/>
</dbReference>
<protein>
    <submittedName>
        <fullName evidence="1">Uncharacterized protein</fullName>
    </submittedName>
</protein>
<gene>
    <name evidence="1" type="ORF">O987_22440</name>
</gene>
<dbReference type="AlphaFoldDB" id="A0A076PS88"/>
<dbReference type="Proteomes" id="UP000028782">
    <property type="component" value="Chromosome"/>
</dbReference>